<name>A0ABV7Z328_9DEIO</name>
<keyword evidence="2" id="KW-1185">Reference proteome</keyword>
<accession>A0ABV7Z328</accession>
<dbReference type="Proteomes" id="UP001595803">
    <property type="component" value="Unassembled WGS sequence"/>
</dbReference>
<comment type="caution">
    <text evidence="1">The sequence shown here is derived from an EMBL/GenBank/DDBJ whole genome shotgun (WGS) entry which is preliminary data.</text>
</comment>
<dbReference type="EMBL" id="JBHRZG010000001">
    <property type="protein sequence ID" value="MFC3831410.1"/>
    <property type="molecule type" value="Genomic_DNA"/>
</dbReference>
<protein>
    <submittedName>
        <fullName evidence="1">Uncharacterized protein</fullName>
    </submittedName>
</protein>
<organism evidence="1 2">
    <name type="scientific">Deinococcus rufus</name>
    <dbReference type="NCBI Taxonomy" id="2136097"/>
    <lineage>
        <taxon>Bacteria</taxon>
        <taxon>Thermotogati</taxon>
        <taxon>Deinococcota</taxon>
        <taxon>Deinococci</taxon>
        <taxon>Deinococcales</taxon>
        <taxon>Deinococcaceae</taxon>
        <taxon>Deinococcus</taxon>
    </lineage>
</organism>
<gene>
    <name evidence="1" type="ORF">ACFOSB_00860</name>
</gene>
<dbReference type="RefSeq" id="WP_322473121.1">
    <property type="nucleotide sequence ID" value="NZ_JBHRZG010000001.1"/>
</dbReference>
<reference evidence="2" key="1">
    <citation type="journal article" date="2019" name="Int. J. Syst. Evol. Microbiol.">
        <title>The Global Catalogue of Microorganisms (GCM) 10K type strain sequencing project: providing services to taxonomists for standard genome sequencing and annotation.</title>
        <authorList>
            <consortium name="The Broad Institute Genomics Platform"/>
            <consortium name="The Broad Institute Genome Sequencing Center for Infectious Disease"/>
            <person name="Wu L."/>
            <person name="Ma J."/>
        </authorList>
    </citation>
    <scope>NUCLEOTIDE SEQUENCE [LARGE SCALE GENOMIC DNA]</scope>
    <source>
        <strain evidence="2">CCTCC AB 2017081</strain>
    </source>
</reference>
<proteinExistence type="predicted"/>
<evidence type="ECO:0000313" key="1">
    <source>
        <dbReference type="EMBL" id="MFC3831410.1"/>
    </source>
</evidence>
<sequence length="133" mass="15197">MDDPVSPFRPLPQDHPDCIVECRACKWRWTVYQQQIGLPLRCPVCGSADRQVYVGTMGVGSGRQVAFSSFRILLDDRRVLTMIETWLTLRHVGGEQFVDAADRNVPLADIHHAIQGRAEWQGALYNVYMNRVR</sequence>
<evidence type="ECO:0000313" key="2">
    <source>
        <dbReference type="Proteomes" id="UP001595803"/>
    </source>
</evidence>